<evidence type="ECO:0000313" key="3">
    <source>
        <dbReference type="Proteomes" id="UP000663193"/>
    </source>
</evidence>
<evidence type="ECO:0000313" key="2">
    <source>
        <dbReference type="EMBL" id="QRD01413.1"/>
    </source>
</evidence>
<dbReference type="VEuPathDB" id="FungiDB:JI435_120840"/>
<reference evidence="3" key="1">
    <citation type="journal article" date="2021" name="BMC Genomics">
        <title>Chromosome-level genome assembly and manually-curated proteome of model necrotroph Parastagonospora nodorum Sn15 reveals a genome-wide trove of candidate effector homologs, and redundancy of virulence-related functions within an accessory chromosome.</title>
        <authorList>
            <person name="Bertazzoni S."/>
            <person name="Jones D.A.B."/>
            <person name="Phan H.T."/>
            <person name="Tan K.-C."/>
            <person name="Hane J.K."/>
        </authorList>
    </citation>
    <scope>NUCLEOTIDE SEQUENCE [LARGE SCALE GENOMIC DNA]</scope>
    <source>
        <strain evidence="3">SN15 / ATCC MYA-4574 / FGSC 10173)</strain>
    </source>
</reference>
<feature type="compositionally biased region" description="Polar residues" evidence="1">
    <location>
        <begin position="101"/>
        <end position="124"/>
    </location>
</feature>
<evidence type="ECO:0000256" key="1">
    <source>
        <dbReference type="SAM" id="MobiDB-lite"/>
    </source>
</evidence>
<name>A0A7U2I6P8_PHANO</name>
<dbReference type="AlphaFoldDB" id="A0A7U2I6P8"/>
<proteinExistence type="predicted"/>
<dbReference type="EMBL" id="CP069034">
    <property type="protein sequence ID" value="QRD01413.1"/>
    <property type="molecule type" value="Genomic_DNA"/>
</dbReference>
<feature type="region of interest" description="Disordered" evidence="1">
    <location>
        <begin position="100"/>
        <end position="151"/>
    </location>
</feature>
<gene>
    <name evidence="2" type="ORF">JI435_120840</name>
</gene>
<dbReference type="Proteomes" id="UP000663193">
    <property type="component" value="Chromosome 12"/>
</dbReference>
<protein>
    <submittedName>
        <fullName evidence="2">Uncharacterized protein</fullName>
    </submittedName>
</protein>
<keyword evidence="3" id="KW-1185">Reference proteome</keyword>
<sequence>MEPPNYSTCTNIPAFDGMTYAFPSLEANDKLRRRSRLRAVPRSFLHLGRPLKHSDLKERKDKACYRMLMSHAHPTSCAEIEIEIWKSELPSSRAELAMEVSNLQKVPTEPQTPSTKITSASSIPSALRRGTSPPLAQSPPRIKTPYPNPHL</sequence>
<organism evidence="2 3">
    <name type="scientific">Phaeosphaeria nodorum (strain SN15 / ATCC MYA-4574 / FGSC 10173)</name>
    <name type="common">Glume blotch fungus</name>
    <name type="synonym">Parastagonospora nodorum</name>
    <dbReference type="NCBI Taxonomy" id="321614"/>
    <lineage>
        <taxon>Eukaryota</taxon>
        <taxon>Fungi</taxon>
        <taxon>Dikarya</taxon>
        <taxon>Ascomycota</taxon>
        <taxon>Pezizomycotina</taxon>
        <taxon>Dothideomycetes</taxon>
        <taxon>Pleosporomycetidae</taxon>
        <taxon>Pleosporales</taxon>
        <taxon>Pleosporineae</taxon>
        <taxon>Phaeosphaeriaceae</taxon>
        <taxon>Parastagonospora</taxon>
    </lineage>
</organism>
<accession>A0A7U2I6P8</accession>